<evidence type="ECO:0000313" key="2">
    <source>
        <dbReference type="Proteomes" id="UP000887013"/>
    </source>
</evidence>
<protein>
    <submittedName>
        <fullName evidence="1">Uncharacterized protein</fullName>
    </submittedName>
</protein>
<reference evidence="1" key="1">
    <citation type="submission" date="2020-08" db="EMBL/GenBank/DDBJ databases">
        <title>Multicomponent nature underlies the extraordinary mechanical properties of spider dragline silk.</title>
        <authorList>
            <person name="Kono N."/>
            <person name="Nakamura H."/>
            <person name="Mori M."/>
            <person name="Yoshida Y."/>
            <person name="Ohtoshi R."/>
            <person name="Malay A.D."/>
            <person name="Moran D.A.P."/>
            <person name="Tomita M."/>
            <person name="Numata K."/>
            <person name="Arakawa K."/>
        </authorList>
    </citation>
    <scope>NUCLEOTIDE SEQUENCE</scope>
</reference>
<keyword evidence="2" id="KW-1185">Reference proteome</keyword>
<accession>A0A8X6UI60</accession>
<gene>
    <name evidence="1" type="ORF">NPIL_455031</name>
</gene>
<evidence type="ECO:0000313" key="1">
    <source>
        <dbReference type="EMBL" id="GFU12496.1"/>
    </source>
</evidence>
<comment type="caution">
    <text evidence="1">The sequence shown here is derived from an EMBL/GenBank/DDBJ whole genome shotgun (WGS) entry which is preliminary data.</text>
</comment>
<sequence>MTRYYEILLSSDSVRSKVVHEITGDMTFEIQSYLWFGGMGHYFVLHDRKLITLDRAPFSKWIPHKLITLRRGKRWSFCFPNFAFNYLLMKRDVIDSNKLFERSGDGNRVYF</sequence>
<proteinExistence type="predicted"/>
<dbReference type="AlphaFoldDB" id="A0A8X6UI60"/>
<organism evidence="1 2">
    <name type="scientific">Nephila pilipes</name>
    <name type="common">Giant wood spider</name>
    <name type="synonym">Nephila maculata</name>
    <dbReference type="NCBI Taxonomy" id="299642"/>
    <lineage>
        <taxon>Eukaryota</taxon>
        <taxon>Metazoa</taxon>
        <taxon>Ecdysozoa</taxon>
        <taxon>Arthropoda</taxon>
        <taxon>Chelicerata</taxon>
        <taxon>Arachnida</taxon>
        <taxon>Araneae</taxon>
        <taxon>Araneomorphae</taxon>
        <taxon>Entelegynae</taxon>
        <taxon>Araneoidea</taxon>
        <taxon>Nephilidae</taxon>
        <taxon>Nephila</taxon>
    </lineage>
</organism>
<dbReference type="EMBL" id="BMAW01078800">
    <property type="protein sequence ID" value="GFU12496.1"/>
    <property type="molecule type" value="Genomic_DNA"/>
</dbReference>
<name>A0A8X6UI60_NEPPI</name>
<dbReference type="Proteomes" id="UP000887013">
    <property type="component" value="Unassembled WGS sequence"/>
</dbReference>